<accession>A0ACD5BQW2</accession>
<name>A0ACD5BQW2_9PSEU</name>
<proteinExistence type="predicted"/>
<keyword evidence="2" id="KW-1185">Reference proteome</keyword>
<dbReference type="Proteomes" id="UP001456344">
    <property type="component" value="Chromosome"/>
</dbReference>
<sequence length="213" mass="22990">MLEGKHVRSLFLGICILLASLVVGCGFGKVLDAPPVRALTGPAIPAAPVRDPLPLDSFTVDPCGVLGRAEVAALIADPPDKVKAERYSVGYDRACKWDQFRAGSLTVGIPRAATGSLEERVDQHKRDPSKFSHWRELSISGLPAVEQVGNPPTFEYNGSTLKACTVEVGVTDTELLEFRYSQVNEAKSQYWGDDRCAVALKAAELVIGNLRGR</sequence>
<dbReference type="EMBL" id="CP150484">
    <property type="protein sequence ID" value="WYW21700.1"/>
    <property type="molecule type" value="Genomic_DNA"/>
</dbReference>
<protein>
    <submittedName>
        <fullName evidence="1">DUF3558 domain-containing protein</fullName>
    </submittedName>
</protein>
<organism evidence="1 2">
    <name type="scientific">Amycolatopsis coloradensis</name>
    <dbReference type="NCBI Taxonomy" id="76021"/>
    <lineage>
        <taxon>Bacteria</taxon>
        <taxon>Bacillati</taxon>
        <taxon>Actinomycetota</taxon>
        <taxon>Actinomycetes</taxon>
        <taxon>Pseudonocardiales</taxon>
        <taxon>Pseudonocardiaceae</taxon>
        <taxon>Amycolatopsis</taxon>
    </lineage>
</organism>
<gene>
    <name evidence="1" type="ORF">LCL61_39815</name>
</gene>
<evidence type="ECO:0000313" key="1">
    <source>
        <dbReference type="EMBL" id="WYW21700.1"/>
    </source>
</evidence>
<evidence type="ECO:0000313" key="2">
    <source>
        <dbReference type="Proteomes" id="UP001456344"/>
    </source>
</evidence>
<reference evidence="1" key="1">
    <citation type="submission" date="2023-10" db="EMBL/GenBank/DDBJ databases">
        <title>Whole genome sequencing of actinobacterial strain Amycolatopsis sp. (BCA-696) identifies the underlying plant growth-promoting genes.</title>
        <authorList>
            <person name="Gandham P."/>
            <person name="Vadla N."/>
            <person name="Saji A."/>
            <person name="Srinivas V."/>
            <person name="Ruperao P."/>
            <person name="Selvanayagam S."/>
            <person name="Saxena R.K."/>
            <person name="Rathore A."/>
            <person name="Gopalakrishnan S."/>
            <person name="Thakur V."/>
        </authorList>
    </citation>
    <scope>NUCLEOTIDE SEQUENCE</scope>
    <source>
        <strain evidence="1">BCA-696</strain>
    </source>
</reference>